<evidence type="ECO:0000313" key="3">
    <source>
        <dbReference type="EMBL" id="MFC3661234.1"/>
    </source>
</evidence>
<gene>
    <name evidence="3" type="ORF">ACFOM9_14310</name>
</gene>
<name>A0ABV7UZG5_9GAMM</name>
<organism evidence="3 4">
    <name type="scientific">Luteimonas notoginsengisoli</name>
    <dbReference type="NCBI Taxonomy" id="1578200"/>
    <lineage>
        <taxon>Bacteria</taxon>
        <taxon>Pseudomonadati</taxon>
        <taxon>Pseudomonadota</taxon>
        <taxon>Gammaproteobacteria</taxon>
        <taxon>Lysobacterales</taxon>
        <taxon>Lysobacteraceae</taxon>
        <taxon>Luteimonas</taxon>
    </lineage>
</organism>
<protein>
    <submittedName>
        <fullName evidence="3">XVIPCD domain-containing protein</fullName>
    </submittedName>
</protein>
<evidence type="ECO:0000259" key="2">
    <source>
        <dbReference type="Pfam" id="PF20410"/>
    </source>
</evidence>
<evidence type="ECO:0000256" key="1">
    <source>
        <dbReference type="SAM" id="MobiDB-lite"/>
    </source>
</evidence>
<dbReference type="Pfam" id="PF20410">
    <property type="entry name" value="X-Tfes_XVIPCD"/>
    <property type="match status" value="1"/>
</dbReference>
<feature type="domain" description="X-Tfes XVIPCD" evidence="2">
    <location>
        <begin position="347"/>
        <end position="450"/>
    </location>
</feature>
<dbReference type="InterPro" id="IPR046519">
    <property type="entry name" value="X-Tfes_XVIPCD"/>
</dbReference>
<dbReference type="RefSeq" id="WP_386712269.1">
    <property type="nucleotide sequence ID" value="NZ_JBHRYF010000012.1"/>
</dbReference>
<comment type="caution">
    <text evidence="3">The sequence shown here is derived from an EMBL/GenBank/DDBJ whole genome shotgun (WGS) entry which is preliminary data.</text>
</comment>
<feature type="region of interest" description="Disordered" evidence="1">
    <location>
        <begin position="458"/>
        <end position="480"/>
    </location>
</feature>
<dbReference type="Gene3D" id="3.40.50.1820">
    <property type="entry name" value="alpha/beta hydrolase"/>
    <property type="match status" value="1"/>
</dbReference>
<keyword evidence="4" id="KW-1185">Reference proteome</keyword>
<dbReference type="Pfam" id="PF26363">
    <property type="entry name" value="Phospholipase-like"/>
    <property type="match status" value="1"/>
</dbReference>
<reference evidence="4" key="1">
    <citation type="journal article" date="2019" name="Int. J. Syst. Evol. Microbiol.">
        <title>The Global Catalogue of Microorganisms (GCM) 10K type strain sequencing project: providing services to taxonomists for standard genome sequencing and annotation.</title>
        <authorList>
            <consortium name="The Broad Institute Genomics Platform"/>
            <consortium name="The Broad Institute Genome Sequencing Center for Infectious Disease"/>
            <person name="Wu L."/>
            <person name="Ma J."/>
        </authorList>
    </citation>
    <scope>NUCLEOTIDE SEQUENCE [LARGE SCALE GENOMIC DNA]</scope>
    <source>
        <strain evidence="4">KCTC 42211</strain>
    </source>
</reference>
<accession>A0ABV7UZG5</accession>
<dbReference type="SUPFAM" id="SSF53474">
    <property type="entry name" value="alpha/beta-Hydrolases"/>
    <property type="match status" value="1"/>
</dbReference>
<dbReference type="Proteomes" id="UP001595724">
    <property type="component" value="Unassembled WGS sequence"/>
</dbReference>
<evidence type="ECO:0000313" key="4">
    <source>
        <dbReference type="Proteomes" id="UP001595724"/>
    </source>
</evidence>
<dbReference type="EMBL" id="JBHRYF010000012">
    <property type="protein sequence ID" value="MFC3661234.1"/>
    <property type="molecule type" value="Genomic_DNA"/>
</dbReference>
<sequence>MAIFTESYAHLAHDSYQPKRVKDDVSGTPFEVYRIIDKPSGYHGVIYRNKVTNELVVAHRGTEFETDKVRDLAITDGQMVLVKLNQQLNGARETVELALELARHGGLAGNRVPVTVTGHSLGGTLAQMTATEYGLHGETFNAYGAAGLHDTPSGGNQVVNHVRATDMVSAAGQHFGSVRVYATEQDVALLLRDGTPPQTQGVGQFLRDVAELSPDKTHGMAQFYGQDSIVRPENIALYEANKAGYDAYRTDICAAALTVRQVGHMPPASLISGALTAGFAATKLVGTFDSNVETIRLRNEVIQERRAMHRDAFPGLGSPMPPLDSRNPYERFRDELDGPKHDPSFATHPDHALLQQIRGQVRELDHKYRREFDEKSERMSHSLLVLANEKGLERVDHVVLSGSSTGGRVRPGENIFIVQGRLDNPAHTRALMKTEAAAQTPIAGSNRQLEILNQHLEDQQMQQQRDQAPRRETQAPTMGL</sequence>
<proteinExistence type="predicted"/>
<dbReference type="InterPro" id="IPR029058">
    <property type="entry name" value="AB_hydrolase_fold"/>
</dbReference>